<sequence length="516" mass="57868">MDELSAVYSNVNRESLTYNGKVYDHLLDVVKAQVKDLKEQLNLQDSCLPKDEKGFTVEALENGIVRREEQKEERQLLNSGESKLSGSLSDWGISFERIKVPLMITDMTIDLDKLVPRFAELGISVKKMAVEAWGGTRTKNIPDVTVLGAFLPVLEPIIRVGEPILYEKYKIYSEGGLLLASPSTTFEFWTRLMPIFHTILFCGSLAGGDLNDGKEIRRGFVHGILPPGPNGVGVKQAYNYFLEIADEIWKRGTCVEDWKDQGWEQWSRQFDPRSRCKVSVVRDLVRIAKIGGNVAMQVSDIETAAVAFGLAQVKLCRIEVLNFGRGPRIYGLREAGFKALKLKSSKVEKHFFTYRYINRKSVFNLCGVPAEFEEDLMRWLDDEIAKTIFLGIENGDPPGTVIMTPSFCMLAETGAIKSLGSLVKRIAKGIAEKCEVCGGKCTYRLHVMFSHFDFGCRVELFLNALVSIYVAGVLLKGGMVIDQCTLCGDLKRTWKSLNRLFQECDYGLGAFLASWN</sequence>
<dbReference type="EMBL" id="JAANQT010003453">
    <property type="protein sequence ID" value="KAG1301038.1"/>
    <property type="molecule type" value="Genomic_DNA"/>
</dbReference>
<gene>
    <name evidence="1" type="ORF">G6F64_012156</name>
</gene>
<evidence type="ECO:0000313" key="1">
    <source>
        <dbReference type="EMBL" id="KAG1301038.1"/>
    </source>
</evidence>
<protein>
    <submittedName>
        <fullName evidence="1">Uncharacterized protein</fullName>
    </submittedName>
</protein>
<reference evidence="1" key="1">
    <citation type="journal article" date="2020" name="Microb. Genom.">
        <title>Genetic diversity of clinical and environmental Mucorales isolates obtained from an investigation of mucormycosis cases among solid organ transplant recipients.</title>
        <authorList>
            <person name="Nguyen M.H."/>
            <person name="Kaul D."/>
            <person name="Muto C."/>
            <person name="Cheng S.J."/>
            <person name="Richter R.A."/>
            <person name="Bruno V.M."/>
            <person name="Liu G."/>
            <person name="Beyhan S."/>
            <person name="Sundermann A.J."/>
            <person name="Mounaud S."/>
            <person name="Pasculle A.W."/>
            <person name="Nierman W.C."/>
            <person name="Driscoll E."/>
            <person name="Cumbie R."/>
            <person name="Clancy C.J."/>
            <person name="Dupont C.L."/>
        </authorList>
    </citation>
    <scope>NUCLEOTIDE SEQUENCE</scope>
    <source>
        <strain evidence="1">GL11</strain>
    </source>
</reference>
<organism evidence="1 2">
    <name type="scientific">Rhizopus oryzae</name>
    <name type="common">Mucormycosis agent</name>
    <name type="synonym">Rhizopus arrhizus var. delemar</name>
    <dbReference type="NCBI Taxonomy" id="64495"/>
    <lineage>
        <taxon>Eukaryota</taxon>
        <taxon>Fungi</taxon>
        <taxon>Fungi incertae sedis</taxon>
        <taxon>Mucoromycota</taxon>
        <taxon>Mucoromycotina</taxon>
        <taxon>Mucoromycetes</taxon>
        <taxon>Mucorales</taxon>
        <taxon>Mucorineae</taxon>
        <taxon>Rhizopodaceae</taxon>
        <taxon>Rhizopus</taxon>
    </lineage>
</organism>
<keyword evidence="2" id="KW-1185">Reference proteome</keyword>
<name>A0A9P6WXQ8_RHIOR</name>
<evidence type="ECO:0000313" key="2">
    <source>
        <dbReference type="Proteomes" id="UP000716291"/>
    </source>
</evidence>
<accession>A0A9P6WXQ8</accession>
<comment type="caution">
    <text evidence="1">The sequence shown here is derived from an EMBL/GenBank/DDBJ whole genome shotgun (WGS) entry which is preliminary data.</text>
</comment>
<proteinExistence type="predicted"/>
<dbReference type="OrthoDB" id="2282676at2759"/>
<dbReference type="AlphaFoldDB" id="A0A9P6WXQ8"/>
<dbReference type="Proteomes" id="UP000716291">
    <property type="component" value="Unassembled WGS sequence"/>
</dbReference>